<name>A0A165QQG3_9APHY</name>
<accession>A0A165QQG3</accession>
<dbReference type="InterPro" id="IPR023210">
    <property type="entry name" value="NADP_OxRdtase_dom"/>
</dbReference>
<gene>
    <name evidence="3" type="ORF">DAEQUDRAFT_756712</name>
</gene>
<dbReference type="SUPFAM" id="SSF51430">
    <property type="entry name" value="NAD(P)-linked oxidoreductase"/>
    <property type="match status" value="1"/>
</dbReference>
<dbReference type="EMBL" id="KV429055">
    <property type="protein sequence ID" value="KZT69786.1"/>
    <property type="molecule type" value="Genomic_DNA"/>
</dbReference>
<evidence type="ECO:0000313" key="4">
    <source>
        <dbReference type="Proteomes" id="UP000076727"/>
    </source>
</evidence>
<keyword evidence="1" id="KW-0560">Oxidoreductase</keyword>
<dbReference type="AlphaFoldDB" id="A0A165QQG3"/>
<dbReference type="GO" id="GO:0005737">
    <property type="term" value="C:cytoplasm"/>
    <property type="evidence" value="ECO:0007669"/>
    <property type="project" value="TreeGrafter"/>
</dbReference>
<dbReference type="OrthoDB" id="37537at2759"/>
<evidence type="ECO:0000313" key="3">
    <source>
        <dbReference type="EMBL" id="KZT69786.1"/>
    </source>
</evidence>
<dbReference type="STRING" id="1314783.A0A165QQG3"/>
<dbReference type="Gene3D" id="3.20.20.100">
    <property type="entry name" value="NADP-dependent oxidoreductase domain"/>
    <property type="match status" value="1"/>
</dbReference>
<sequence>MPPSMYPTRRLGANGPEVSAVGFGAMGMSAYYGKGIDKEQAFELLTYAADRGVTFWDTASVYGSSEATLGEWFTATGRRSDIFLATKIGKPNYKPGDPMVLSGSSRPEAIKKSLEHSLKLLQTSWIDLYYQHRVDPDTPIEVVMEALRPYVEDGTIRYIGLSECSVDVLRRAKAVKGVGDKLIACQMELNPFELEIVKSGFVDVARELGVGIVAYSPLGRGMITGRYRSKADFDANDTRTILPRFSDDNFNKNLELVDKFGTIAGKYGATTGQIALAWILAAYPDFVPIPGSSSVARLEENAKAAQIPLGLEDVHALNDAVETADIQGARYPPGYEQMFIQDCISLEQWQKST</sequence>
<dbReference type="GO" id="GO:0016491">
    <property type="term" value="F:oxidoreductase activity"/>
    <property type="evidence" value="ECO:0007669"/>
    <property type="project" value="UniProtKB-KW"/>
</dbReference>
<proteinExistence type="predicted"/>
<evidence type="ECO:0000256" key="1">
    <source>
        <dbReference type="ARBA" id="ARBA00023002"/>
    </source>
</evidence>
<dbReference type="InterPro" id="IPR036812">
    <property type="entry name" value="NAD(P)_OxRdtase_dom_sf"/>
</dbReference>
<evidence type="ECO:0000259" key="2">
    <source>
        <dbReference type="Pfam" id="PF00248"/>
    </source>
</evidence>
<dbReference type="PANTHER" id="PTHR43625:SF40">
    <property type="entry name" value="ALDO-KETO REDUCTASE YAKC [NADP(+)]"/>
    <property type="match status" value="1"/>
</dbReference>
<dbReference type="InterPro" id="IPR050791">
    <property type="entry name" value="Aldo-Keto_reductase"/>
</dbReference>
<dbReference type="Proteomes" id="UP000076727">
    <property type="component" value="Unassembled WGS sequence"/>
</dbReference>
<feature type="domain" description="NADP-dependent oxidoreductase" evidence="2">
    <location>
        <begin position="21"/>
        <end position="320"/>
    </location>
</feature>
<reference evidence="3 4" key="1">
    <citation type="journal article" date="2016" name="Mol. Biol. Evol.">
        <title>Comparative Genomics of Early-Diverging Mushroom-Forming Fungi Provides Insights into the Origins of Lignocellulose Decay Capabilities.</title>
        <authorList>
            <person name="Nagy L.G."/>
            <person name="Riley R."/>
            <person name="Tritt A."/>
            <person name="Adam C."/>
            <person name="Daum C."/>
            <person name="Floudas D."/>
            <person name="Sun H."/>
            <person name="Yadav J.S."/>
            <person name="Pangilinan J."/>
            <person name="Larsson K.H."/>
            <person name="Matsuura K."/>
            <person name="Barry K."/>
            <person name="Labutti K."/>
            <person name="Kuo R."/>
            <person name="Ohm R.A."/>
            <person name="Bhattacharya S.S."/>
            <person name="Shirouzu T."/>
            <person name="Yoshinaga Y."/>
            <person name="Martin F.M."/>
            <person name="Grigoriev I.V."/>
            <person name="Hibbett D.S."/>
        </authorList>
    </citation>
    <scope>NUCLEOTIDE SEQUENCE [LARGE SCALE GENOMIC DNA]</scope>
    <source>
        <strain evidence="3 4">L-15889</strain>
    </source>
</reference>
<dbReference type="PANTHER" id="PTHR43625">
    <property type="entry name" value="AFLATOXIN B1 ALDEHYDE REDUCTASE"/>
    <property type="match status" value="1"/>
</dbReference>
<dbReference type="Pfam" id="PF00248">
    <property type="entry name" value="Aldo_ket_red"/>
    <property type="match status" value="1"/>
</dbReference>
<keyword evidence="4" id="KW-1185">Reference proteome</keyword>
<organism evidence="3 4">
    <name type="scientific">Daedalea quercina L-15889</name>
    <dbReference type="NCBI Taxonomy" id="1314783"/>
    <lineage>
        <taxon>Eukaryota</taxon>
        <taxon>Fungi</taxon>
        <taxon>Dikarya</taxon>
        <taxon>Basidiomycota</taxon>
        <taxon>Agaricomycotina</taxon>
        <taxon>Agaricomycetes</taxon>
        <taxon>Polyporales</taxon>
        <taxon>Fomitopsis</taxon>
    </lineage>
</organism>
<protein>
    <submittedName>
        <fullName evidence="3">Aldo/keto reductase</fullName>
    </submittedName>
</protein>